<keyword evidence="4" id="KW-1185">Reference proteome</keyword>
<comment type="similarity">
    <text evidence="2">Belongs to the short-chain dehydrogenases/reductases (SDR) family.</text>
</comment>
<dbReference type="PRINTS" id="PR00081">
    <property type="entry name" value="GDHRDH"/>
</dbReference>
<evidence type="ECO:0000313" key="3">
    <source>
        <dbReference type="EMBL" id="KEI43826.1"/>
    </source>
</evidence>
<dbReference type="PANTHER" id="PTHR43157:SF31">
    <property type="entry name" value="PHOSPHATIDYLINOSITOL-GLYCAN BIOSYNTHESIS CLASS F PROTEIN"/>
    <property type="match status" value="1"/>
</dbReference>
<dbReference type="Gene3D" id="3.40.50.720">
    <property type="entry name" value="NAD(P)-binding Rossmann-like Domain"/>
    <property type="match status" value="1"/>
</dbReference>
<sequence length="283" mass="30622">MNSEPPVSTSKQRTVLVTGATNGLGRALVGKFAQEGAHVLIHGRYAQRAEAVRDELAASTGNQDLDVVVADLADLHQVRQLAHDVPECCEKLDILINNAGISSGPPGGERQESPDGIEMRFAVNYLASYYLTRLLLPLLRESAPSHIVNIASAGQHPIDFDDPMLIRNYSGTRAYARSKLALIMFTFDLAKELEGTGVRVNAVHPATYMNTAMVREAGVTPLGTVDEGVQATLRLVNSPDTEGLTGCYFHGVREAKPLDQAHDPEAQAKLRTLSDELLEKVLS</sequence>
<evidence type="ECO:0000256" key="2">
    <source>
        <dbReference type="RuleBase" id="RU000363"/>
    </source>
</evidence>
<comment type="caution">
    <text evidence="3">The sequence shown here is derived from an EMBL/GenBank/DDBJ whole genome shotgun (WGS) entry which is preliminary data.</text>
</comment>
<accession>A0A073AWW6</accession>
<dbReference type="EMBL" id="JNVU01000031">
    <property type="protein sequence ID" value="KEI43826.1"/>
    <property type="molecule type" value="Genomic_DNA"/>
</dbReference>
<dbReference type="SUPFAM" id="SSF51735">
    <property type="entry name" value="NAD(P)-binding Rossmann-fold domains"/>
    <property type="match status" value="1"/>
</dbReference>
<dbReference type="OrthoDB" id="3237043at2"/>
<proteinExistence type="inferred from homology"/>
<dbReference type="InterPro" id="IPR002347">
    <property type="entry name" value="SDR_fam"/>
</dbReference>
<dbReference type="PRINTS" id="PR00080">
    <property type="entry name" value="SDRFAMILY"/>
</dbReference>
<dbReference type="InterPro" id="IPR036291">
    <property type="entry name" value="NAD(P)-bd_dom_sf"/>
</dbReference>
<protein>
    <submittedName>
        <fullName evidence="3">3-oxoacyl-ACP reductase</fullName>
    </submittedName>
</protein>
<dbReference type="STRING" id="28042.GU90_12590"/>
<dbReference type="PANTHER" id="PTHR43157">
    <property type="entry name" value="PHOSPHATIDYLINOSITOL-GLYCAN BIOSYNTHESIS CLASS F PROTEIN-RELATED"/>
    <property type="match status" value="1"/>
</dbReference>
<name>A0A073AWW6_9PSEU</name>
<reference evidence="3 4" key="1">
    <citation type="submission" date="2014-06" db="EMBL/GenBank/DDBJ databases">
        <title>Saccharopolyspora rectivirgula DSM-43113 Genome sequencing.</title>
        <authorList>
            <person name="Barrera C."/>
            <person name="Millon L."/>
            <person name="Rognon B."/>
            <person name="Zaugg C."/>
            <person name="Monod M."/>
        </authorList>
    </citation>
    <scope>NUCLEOTIDE SEQUENCE [LARGE SCALE GENOMIC DNA]</scope>
    <source>
        <strain evidence="3 4">DSM 43113</strain>
    </source>
</reference>
<dbReference type="GO" id="GO:0016491">
    <property type="term" value="F:oxidoreductase activity"/>
    <property type="evidence" value="ECO:0007669"/>
    <property type="project" value="UniProtKB-KW"/>
</dbReference>
<gene>
    <name evidence="3" type="ORF">GU90_12590</name>
</gene>
<dbReference type="AlphaFoldDB" id="A0A073AWW6"/>
<dbReference type="eggNOG" id="COG1028">
    <property type="taxonomic scope" value="Bacteria"/>
</dbReference>
<dbReference type="Proteomes" id="UP000031419">
    <property type="component" value="Unassembled WGS sequence"/>
</dbReference>
<evidence type="ECO:0000313" key="4">
    <source>
        <dbReference type="Proteomes" id="UP000031419"/>
    </source>
</evidence>
<evidence type="ECO:0000256" key="1">
    <source>
        <dbReference type="ARBA" id="ARBA00023002"/>
    </source>
</evidence>
<organism evidence="3 4">
    <name type="scientific">Saccharopolyspora rectivirgula</name>
    <dbReference type="NCBI Taxonomy" id="28042"/>
    <lineage>
        <taxon>Bacteria</taxon>
        <taxon>Bacillati</taxon>
        <taxon>Actinomycetota</taxon>
        <taxon>Actinomycetes</taxon>
        <taxon>Pseudonocardiales</taxon>
        <taxon>Pseudonocardiaceae</taxon>
        <taxon>Saccharopolyspora</taxon>
    </lineage>
</organism>
<keyword evidence="1" id="KW-0560">Oxidoreductase</keyword>
<dbReference type="Pfam" id="PF00106">
    <property type="entry name" value="adh_short"/>
    <property type="match status" value="1"/>
</dbReference>